<proteinExistence type="inferred from homology"/>
<reference evidence="11" key="1">
    <citation type="journal article" date="2019" name="Phytopathology">
        <title>A Novel Group of Rhizobium tumorigenes-Like Agrobacteria Associated with Crown Gall Disease of Rhododendron and Blueberry.</title>
        <authorList>
            <person name="Kuzmanovic N."/>
            <person name="Behrens P."/>
            <person name="Idczak E."/>
            <person name="Wagner S."/>
            <person name="Gotz M."/>
            <person name="Sproer C."/>
            <person name="Bunk B."/>
            <person name="Overmann J."/>
            <person name="Smalla K."/>
        </authorList>
    </citation>
    <scope>NUCLEOTIDE SEQUENCE</scope>
    <source>
        <strain evidence="11">Rho-6.2</strain>
    </source>
</reference>
<dbReference type="EC" id="2.4.1.25" evidence="3 10"/>
<evidence type="ECO:0000256" key="4">
    <source>
        <dbReference type="ARBA" id="ARBA00020295"/>
    </source>
</evidence>
<evidence type="ECO:0000256" key="7">
    <source>
        <dbReference type="ARBA" id="ARBA00023277"/>
    </source>
</evidence>
<evidence type="ECO:0000256" key="9">
    <source>
        <dbReference type="ARBA" id="ARBA00031501"/>
    </source>
</evidence>
<evidence type="ECO:0000256" key="1">
    <source>
        <dbReference type="ARBA" id="ARBA00000439"/>
    </source>
</evidence>
<organism evidence="11 12">
    <name type="scientific">Rhizobium rhododendri</name>
    <dbReference type="NCBI Taxonomy" id="2506430"/>
    <lineage>
        <taxon>Bacteria</taxon>
        <taxon>Pseudomonadati</taxon>
        <taxon>Pseudomonadota</taxon>
        <taxon>Alphaproteobacteria</taxon>
        <taxon>Hyphomicrobiales</taxon>
        <taxon>Rhizobiaceae</taxon>
        <taxon>Rhizobium/Agrobacterium group</taxon>
        <taxon>Rhizobium</taxon>
    </lineage>
</organism>
<keyword evidence="5 10" id="KW-0328">Glycosyltransferase</keyword>
<reference evidence="11" key="2">
    <citation type="journal article" date="2023" name="MicrobiologyOpen">
        <title>Genomics of the tumorigenes clade of the family Rhizobiaceae and description of Rhizobium rhododendri sp. nov.</title>
        <authorList>
            <person name="Kuzmanovic N."/>
            <person name="diCenzo G.C."/>
            <person name="Bunk B."/>
            <person name="Sproeer C."/>
            <person name="Fruehling A."/>
            <person name="Neumann-Schaal M."/>
            <person name="Overmann J."/>
            <person name="Smalla K."/>
        </authorList>
    </citation>
    <scope>NUCLEOTIDE SEQUENCE</scope>
    <source>
        <strain evidence="11">Rho-6.2</strain>
    </source>
</reference>
<evidence type="ECO:0000313" key="12">
    <source>
        <dbReference type="Proteomes" id="UP000318939"/>
    </source>
</evidence>
<dbReference type="Gene3D" id="3.20.20.80">
    <property type="entry name" value="Glycosidases"/>
    <property type="match status" value="1"/>
</dbReference>
<gene>
    <name evidence="11" type="primary">malQ</name>
    <name evidence="11" type="ORF">PR018_06825</name>
</gene>
<comment type="similarity">
    <text evidence="2 10">Belongs to the disproportionating enzyme family.</text>
</comment>
<dbReference type="GO" id="GO:0004134">
    <property type="term" value="F:4-alpha-glucanotransferase activity"/>
    <property type="evidence" value="ECO:0007669"/>
    <property type="project" value="UniProtKB-EC"/>
</dbReference>
<protein>
    <recommendedName>
        <fullName evidence="4 10">4-alpha-glucanotransferase</fullName>
        <ecNumber evidence="3 10">2.4.1.25</ecNumber>
    </recommendedName>
    <alternativeName>
        <fullName evidence="8 10">Amylomaltase</fullName>
    </alternativeName>
    <alternativeName>
        <fullName evidence="9 10">Disproportionating enzyme</fullName>
    </alternativeName>
</protein>
<dbReference type="RefSeq" id="WP_142828837.1">
    <property type="nucleotide sequence ID" value="NZ_CP117267.1"/>
</dbReference>
<dbReference type="SUPFAM" id="SSF51445">
    <property type="entry name" value="(Trans)glycosidases"/>
    <property type="match status" value="1"/>
</dbReference>
<evidence type="ECO:0000256" key="8">
    <source>
        <dbReference type="ARBA" id="ARBA00031423"/>
    </source>
</evidence>
<dbReference type="PANTHER" id="PTHR32438">
    <property type="entry name" value="4-ALPHA-GLUCANOTRANSFERASE DPE1, CHLOROPLASTIC/AMYLOPLASTIC"/>
    <property type="match status" value="1"/>
</dbReference>
<name>A0ABY8ILB4_9HYPH</name>
<evidence type="ECO:0000256" key="10">
    <source>
        <dbReference type="RuleBase" id="RU361207"/>
    </source>
</evidence>
<dbReference type="NCBIfam" id="TIGR00217">
    <property type="entry name" value="malQ"/>
    <property type="match status" value="1"/>
</dbReference>
<keyword evidence="7 10" id="KW-0119">Carbohydrate metabolism</keyword>
<sequence>MQKHHQSLRSIARIHGIDLRRPLSDGSTTAVSDATLRMMLTALKVTFDDETAPTCPANCFLPPEIVDRPCWGLSLQLYELRSARNWGIGDFLDLEACCDIAGPLGADFIGLNPLHAPFTADPERCSPYEPSNRQFLNPFYISVDAVEGFVMTPALDERIRRLRATELVDYRQVAELKLEVLLDLWTSGKGGRGSPDFAAYVSEGGEGLQRHALFEALSTEMARRGVGTGWHAWPEAYRTPFSEEVGRFAEEHAENIMFHKWLQWLAHQQLGLAGTRARERGMRIGLYLDLAVGEALDGSATWSDPDFYVSGASIGNPPEPYAIDGQDWRLAALLPDAIASGEASPFQKMLAAAMRYAGAIRIDHAAALSRLFLVPTSGTPADGAYVSYPQEDLIRVLSSASQQYRSIVIGEDLGNIPGGLREDLADAQILSYRILSYERNGQGFIAPEAYPALALACVSTHDHQTFTGWWRGDDIALRSEHRLVPAELAEVHEIARQEERDDLLRAFADAEVREPAITTGEDESIALAVASYRYIAQTPSAMVAVRLADLTNEPNPTNIPGTSTSYPNWKPKLSVPLESLGEAPLFREIVSAISQIRPR</sequence>
<evidence type="ECO:0000256" key="5">
    <source>
        <dbReference type="ARBA" id="ARBA00022676"/>
    </source>
</evidence>
<dbReference type="EMBL" id="CP117267">
    <property type="protein sequence ID" value="WFS24201.1"/>
    <property type="molecule type" value="Genomic_DNA"/>
</dbReference>
<dbReference type="InterPro" id="IPR017853">
    <property type="entry name" value="GH"/>
</dbReference>
<evidence type="ECO:0000313" key="11">
    <source>
        <dbReference type="EMBL" id="WFS24201.1"/>
    </source>
</evidence>
<evidence type="ECO:0000256" key="3">
    <source>
        <dbReference type="ARBA" id="ARBA00012560"/>
    </source>
</evidence>
<evidence type="ECO:0000256" key="6">
    <source>
        <dbReference type="ARBA" id="ARBA00022679"/>
    </source>
</evidence>
<evidence type="ECO:0000256" key="2">
    <source>
        <dbReference type="ARBA" id="ARBA00005684"/>
    </source>
</evidence>
<keyword evidence="6 10" id="KW-0808">Transferase</keyword>
<dbReference type="PANTHER" id="PTHR32438:SF5">
    <property type="entry name" value="4-ALPHA-GLUCANOTRANSFERASE DPE1, CHLOROPLASTIC_AMYLOPLASTIC"/>
    <property type="match status" value="1"/>
</dbReference>
<dbReference type="InterPro" id="IPR003385">
    <property type="entry name" value="Glyco_hydro_77"/>
</dbReference>
<comment type="catalytic activity">
    <reaction evidence="1 10">
        <text>Transfers a segment of a (1-&gt;4)-alpha-D-glucan to a new position in an acceptor, which may be glucose or a (1-&gt;4)-alpha-D-glucan.</text>
        <dbReference type="EC" id="2.4.1.25"/>
    </reaction>
</comment>
<dbReference type="Proteomes" id="UP000318939">
    <property type="component" value="Chromosome"/>
</dbReference>
<dbReference type="Pfam" id="PF02446">
    <property type="entry name" value="Glyco_hydro_77"/>
    <property type="match status" value="1"/>
</dbReference>
<accession>A0ABY8ILB4</accession>
<keyword evidence="12" id="KW-1185">Reference proteome</keyword>